<reference evidence="6" key="1">
    <citation type="journal article" date="2019" name="Int. J. Syst. Evol. Microbiol.">
        <title>The Global Catalogue of Microorganisms (GCM) 10K type strain sequencing project: providing services to taxonomists for standard genome sequencing and annotation.</title>
        <authorList>
            <consortium name="The Broad Institute Genomics Platform"/>
            <consortium name="The Broad Institute Genome Sequencing Center for Infectious Disease"/>
            <person name="Wu L."/>
            <person name="Ma J."/>
        </authorList>
    </citation>
    <scope>NUCLEOTIDE SEQUENCE [LARGE SCALE GENOMIC DNA]</scope>
    <source>
        <strain evidence="6">JCM 9458</strain>
    </source>
</reference>
<dbReference type="PROSITE" id="PS50893">
    <property type="entry name" value="ABC_TRANSPORTER_2"/>
    <property type="match status" value="1"/>
</dbReference>
<evidence type="ECO:0000313" key="5">
    <source>
        <dbReference type="EMBL" id="GAA3383005.1"/>
    </source>
</evidence>
<dbReference type="Proteomes" id="UP001501676">
    <property type="component" value="Unassembled WGS sequence"/>
</dbReference>
<keyword evidence="1" id="KW-0813">Transport</keyword>
<protein>
    <submittedName>
        <fullName evidence="5">ABC transporter ATP-binding protein</fullName>
    </submittedName>
</protein>
<dbReference type="InterPro" id="IPR003439">
    <property type="entry name" value="ABC_transporter-like_ATP-bd"/>
</dbReference>
<organism evidence="5 6">
    <name type="scientific">Cryptosporangium minutisporangium</name>
    <dbReference type="NCBI Taxonomy" id="113569"/>
    <lineage>
        <taxon>Bacteria</taxon>
        <taxon>Bacillati</taxon>
        <taxon>Actinomycetota</taxon>
        <taxon>Actinomycetes</taxon>
        <taxon>Cryptosporangiales</taxon>
        <taxon>Cryptosporangiaceae</taxon>
        <taxon>Cryptosporangium</taxon>
    </lineage>
</organism>
<dbReference type="InterPro" id="IPR017871">
    <property type="entry name" value="ABC_transporter-like_CS"/>
</dbReference>
<proteinExistence type="predicted"/>
<dbReference type="PANTHER" id="PTHR24220">
    <property type="entry name" value="IMPORT ATP-BINDING PROTEIN"/>
    <property type="match status" value="1"/>
</dbReference>
<name>A0ABP6SQL3_9ACTN</name>
<gene>
    <name evidence="5" type="ORF">GCM10020369_07200</name>
</gene>
<dbReference type="PANTHER" id="PTHR24220:SF685">
    <property type="entry name" value="ABC TRANSPORTER RELATED"/>
    <property type="match status" value="1"/>
</dbReference>
<dbReference type="InterPro" id="IPR003593">
    <property type="entry name" value="AAA+_ATPase"/>
</dbReference>
<dbReference type="CDD" id="cd03255">
    <property type="entry name" value="ABC_MJ0796_LolCDE_FtsE"/>
    <property type="match status" value="1"/>
</dbReference>
<accession>A0ABP6SQL3</accession>
<keyword evidence="6" id="KW-1185">Reference proteome</keyword>
<sequence>MSVQSGQQYAARSVPLGTPAVRVEGLTRTYGTDRRRITALAGVDAAFLRGTFTAVMGPSGSGKSTLLQTAAGLDRPTSGRVWIGDTELSGLSETRLTVLRRDRIGFVFQAFNLIGALTVEENILLPARLAGIRIDSGWLAHVVERVDLAERLAHRPAELSGGQQQRVAIARALAMRPEVIFADEPTGALDTQTAAEVLGLLRSLVDEHGQTLVMVTHDPVAASYADRVVVLADGRIVRDLPQPGADRIAEQLASLGRRRVTREV</sequence>
<dbReference type="Pfam" id="PF00005">
    <property type="entry name" value="ABC_tran"/>
    <property type="match status" value="1"/>
</dbReference>
<evidence type="ECO:0000313" key="6">
    <source>
        <dbReference type="Proteomes" id="UP001501676"/>
    </source>
</evidence>
<feature type="domain" description="ABC transporter" evidence="4">
    <location>
        <begin position="21"/>
        <end position="258"/>
    </location>
</feature>
<evidence type="ECO:0000256" key="1">
    <source>
        <dbReference type="ARBA" id="ARBA00022448"/>
    </source>
</evidence>
<evidence type="ECO:0000256" key="3">
    <source>
        <dbReference type="ARBA" id="ARBA00022840"/>
    </source>
</evidence>
<dbReference type="GO" id="GO:0005524">
    <property type="term" value="F:ATP binding"/>
    <property type="evidence" value="ECO:0007669"/>
    <property type="project" value="UniProtKB-KW"/>
</dbReference>
<keyword evidence="2" id="KW-0547">Nucleotide-binding</keyword>
<dbReference type="RefSeq" id="WP_345726486.1">
    <property type="nucleotide sequence ID" value="NZ_BAAAYN010000004.1"/>
</dbReference>
<comment type="caution">
    <text evidence="5">The sequence shown here is derived from an EMBL/GenBank/DDBJ whole genome shotgun (WGS) entry which is preliminary data.</text>
</comment>
<dbReference type="SUPFAM" id="SSF52540">
    <property type="entry name" value="P-loop containing nucleoside triphosphate hydrolases"/>
    <property type="match status" value="1"/>
</dbReference>
<dbReference type="InterPro" id="IPR027417">
    <property type="entry name" value="P-loop_NTPase"/>
</dbReference>
<dbReference type="InterPro" id="IPR015854">
    <property type="entry name" value="ABC_transpr_LolD-like"/>
</dbReference>
<dbReference type="SMART" id="SM00382">
    <property type="entry name" value="AAA"/>
    <property type="match status" value="1"/>
</dbReference>
<dbReference type="InterPro" id="IPR017911">
    <property type="entry name" value="MacB-like_ATP-bd"/>
</dbReference>
<evidence type="ECO:0000259" key="4">
    <source>
        <dbReference type="PROSITE" id="PS50893"/>
    </source>
</evidence>
<dbReference type="EMBL" id="BAAAYN010000004">
    <property type="protein sequence ID" value="GAA3383005.1"/>
    <property type="molecule type" value="Genomic_DNA"/>
</dbReference>
<dbReference type="PROSITE" id="PS00211">
    <property type="entry name" value="ABC_TRANSPORTER_1"/>
    <property type="match status" value="1"/>
</dbReference>
<evidence type="ECO:0000256" key="2">
    <source>
        <dbReference type="ARBA" id="ARBA00022741"/>
    </source>
</evidence>
<keyword evidence="3 5" id="KW-0067">ATP-binding</keyword>
<dbReference type="Gene3D" id="3.40.50.300">
    <property type="entry name" value="P-loop containing nucleotide triphosphate hydrolases"/>
    <property type="match status" value="1"/>
</dbReference>